<reference evidence="2" key="1">
    <citation type="submission" date="2015-11" db="EMBL/GenBank/DDBJ databases">
        <title>De novo transcriptome assembly of four potential Pierce s Disease insect vectors from Arizona vineyards.</title>
        <authorList>
            <person name="Tassone E.E."/>
        </authorList>
    </citation>
    <scope>NUCLEOTIDE SEQUENCE</scope>
</reference>
<proteinExistence type="predicted"/>
<organism evidence="2">
    <name type="scientific">Graphocephala atropunctata</name>
    <dbReference type="NCBI Taxonomy" id="36148"/>
    <lineage>
        <taxon>Eukaryota</taxon>
        <taxon>Metazoa</taxon>
        <taxon>Ecdysozoa</taxon>
        <taxon>Arthropoda</taxon>
        <taxon>Hexapoda</taxon>
        <taxon>Insecta</taxon>
        <taxon>Pterygota</taxon>
        <taxon>Neoptera</taxon>
        <taxon>Paraneoptera</taxon>
        <taxon>Hemiptera</taxon>
        <taxon>Auchenorrhyncha</taxon>
        <taxon>Membracoidea</taxon>
        <taxon>Cicadellidae</taxon>
        <taxon>Cicadellinae</taxon>
        <taxon>Cicadellini</taxon>
        <taxon>Graphocephala</taxon>
    </lineage>
</organism>
<feature type="non-terminal residue" evidence="2">
    <location>
        <position position="1"/>
    </location>
</feature>
<name>A0A1B6LK77_9HEMI</name>
<accession>A0A1B6LK77</accession>
<gene>
    <name evidence="2" type="ORF">g.25625</name>
</gene>
<sequence length="388" mass="45771">CKLRNIILREHSINFHRIVMWTDSKTVILWIRNDESKFKTFVANRIAKIKEDTHPQEWKWIPSENNTADYATRTKDFQKKELDQWFNGPTFLRKQEVNWPHEDFSIKYQSLPEIKKRYVGLTTELIHFEILPKIERFSSLRKLLNVTAAVFRFAKIWRKQISKDFKTTASELKETENIWIKKSQNDSFKKEIATIKSGLQLEGSTKFDKVTPFIDKKGILRVQGRLGNAECMTYEAKHPIILDPEHRFTKLLIDRYHTLFFHQGQETVVNELRQQYWIFCLRKAVRSSWNRCKLCALRRAQPIPPKMGNLPEARLTAKMTPFWNTGIDYFGPITVTVGRRHEKRYGVLFTCLSIRAIHLEIAHSLSSDYNNGNKKICITKGFTQSDLF</sequence>
<feature type="domain" description="Integrase zinc-binding" evidence="1">
    <location>
        <begin position="246"/>
        <end position="300"/>
    </location>
</feature>
<protein>
    <recommendedName>
        <fullName evidence="1">Integrase zinc-binding domain-containing protein</fullName>
    </recommendedName>
</protein>
<dbReference type="PANTHER" id="PTHR47331:SF8">
    <property type="match status" value="1"/>
</dbReference>
<dbReference type="InterPro" id="IPR041588">
    <property type="entry name" value="Integrase_H2C2"/>
</dbReference>
<dbReference type="Pfam" id="PF17921">
    <property type="entry name" value="Integrase_H2C2"/>
    <property type="match status" value="1"/>
</dbReference>
<evidence type="ECO:0000313" key="2">
    <source>
        <dbReference type="EMBL" id="JAT24101.1"/>
    </source>
</evidence>
<dbReference type="PANTHER" id="PTHR47331">
    <property type="entry name" value="PHD-TYPE DOMAIN-CONTAINING PROTEIN"/>
    <property type="match status" value="1"/>
</dbReference>
<dbReference type="AlphaFoldDB" id="A0A1B6LK77"/>
<evidence type="ECO:0000259" key="1">
    <source>
        <dbReference type="Pfam" id="PF17921"/>
    </source>
</evidence>
<dbReference type="EMBL" id="GEBQ01015876">
    <property type="protein sequence ID" value="JAT24101.1"/>
    <property type="molecule type" value="Transcribed_RNA"/>
</dbReference>